<dbReference type="RefSeq" id="WP_171741114.1">
    <property type="nucleotide sequence ID" value="NZ_CP053435.1"/>
</dbReference>
<reference evidence="3 4" key="1">
    <citation type="submission" date="2020-05" db="EMBL/GenBank/DDBJ databases">
        <title>Genome sequencing of Spirosoma sp. TS118.</title>
        <authorList>
            <person name="Lee J.-H."/>
            <person name="Jeong S."/>
            <person name="Zhao L."/>
            <person name="Jung J.-H."/>
            <person name="Kim M.-K."/>
            <person name="Lim S."/>
        </authorList>
    </citation>
    <scope>NUCLEOTIDE SEQUENCE [LARGE SCALE GENOMIC DNA]</scope>
    <source>
        <strain evidence="3 4">TS118</strain>
    </source>
</reference>
<evidence type="ECO:0000313" key="4">
    <source>
        <dbReference type="Proteomes" id="UP000502756"/>
    </source>
</evidence>
<name>A0A6M5YAP6_9BACT</name>
<dbReference type="EMBL" id="CP053435">
    <property type="protein sequence ID" value="QJW91267.1"/>
    <property type="molecule type" value="Genomic_DNA"/>
</dbReference>
<feature type="compositionally biased region" description="Basic and acidic residues" evidence="1">
    <location>
        <begin position="138"/>
        <end position="153"/>
    </location>
</feature>
<evidence type="ECO:0000256" key="1">
    <source>
        <dbReference type="SAM" id="MobiDB-lite"/>
    </source>
</evidence>
<dbReference type="Proteomes" id="UP000502756">
    <property type="component" value="Chromosome"/>
</dbReference>
<keyword evidence="2" id="KW-0812">Transmembrane</keyword>
<keyword evidence="4" id="KW-1185">Reference proteome</keyword>
<keyword evidence="2" id="KW-0472">Membrane</keyword>
<dbReference type="KEGG" id="stae:HNV11_18740"/>
<accession>A0A6M5YAP6</accession>
<evidence type="ECO:0000313" key="3">
    <source>
        <dbReference type="EMBL" id="QJW91267.1"/>
    </source>
</evidence>
<keyword evidence="2" id="KW-1133">Transmembrane helix</keyword>
<evidence type="ECO:0000256" key="2">
    <source>
        <dbReference type="SAM" id="Phobius"/>
    </source>
</evidence>
<gene>
    <name evidence="3" type="ORF">HNV11_18740</name>
</gene>
<organism evidence="3 4">
    <name type="scientific">Spirosoma taeanense</name>
    <dbReference type="NCBI Taxonomy" id="2735870"/>
    <lineage>
        <taxon>Bacteria</taxon>
        <taxon>Pseudomonadati</taxon>
        <taxon>Bacteroidota</taxon>
        <taxon>Cytophagia</taxon>
        <taxon>Cytophagales</taxon>
        <taxon>Cytophagaceae</taxon>
        <taxon>Spirosoma</taxon>
    </lineage>
</organism>
<dbReference type="AlphaFoldDB" id="A0A6M5YAP6"/>
<feature type="region of interest" description="Disordered" evidence="1">
    <location>
        <begin position="122"/>
        <end position="165"/>
    </location>
</feature>
<sequence length="262" mass="29525">MDEIRADNLDDFLLIDLYLEGWLDEGVIAEVNQRLETDAEFQQRVVIALAMREEAGQLAQEAASRKAVQQMLRDMAADRTPVKRLRHLNRPASGWWSVAAVVILVAGLTLLLYPVFKKPDRPPIARNPPVVRPGTSRPPEKEDKQVAESDNTPKKPSTRPDSQLALPIATQPVTVFVPEKSDDSFGLGNAEIPSDTLTAHLYRVNGPAEYLFQGDTLNLYLPKRLLAQPVKLRLSQQPDSTYQLRLNTNSYQLRRGKRQLLR</sequence>
<protein>
    <submittedName>
        <fullName evidence="3">Uncharacterized protein</fullName>
    </submittedName>
</protein>
<feature type="transmembrane region" description="Helical" evidence="2">
    <location>
        <begin position="94"/>
        <end position="116"/>
    </location>
</feature>
<proteinExistence type="predicted"/>